<dbReference type="GO" id="GO:0004520">
    <property type="term" value="F:DNA endonuclease activity"/>
    <property type="evidence" value="ECO:0007669"/>
    <property type="project" value="TreeGrafter"/>
</dbReference>
<keyword evidence="4" id="KW-0227">DNA damage</keyword>
<dbReference type="FunFam" id="3.40.50.1010:FF:000044">
    <property type="entry name" value="DNA repair endonuclease"/>
    <property type="match status" value="1"/>
</dbReference>
<dbReference type="SMART" id="SM00485">
    <property type="entry name" value="XPGN"/>
    <property type="match status" value="1"/>
</dbReference>
<proteinExistence type="inferred from homology"/>
<dbReference type="CDD" id="cd09868">
    <property type="entry name" value="PIN_XPG_RAD2"/>
    <property type="match status" value="1"/>
</dbReference>
<dbReference type="PRINTS" id="PR00066">
    <property type="entry name" value="XRODRMPGMNTG"/>
</dbReference>
<dbReference type="PROSITE" id="PS00841">
    <property type="entry name" value="XPG_1"/>
    <property type="match status" value="1"/>
</dbReference>
<keyword evidence="5" id="KW-0234">DNA repair</keyword>
<dbReference type="Gene3D" id="3.40.50.1010">
    <property type="entry name" value="5'-nuclease"/>
    <property type="match status" value="1"/>
</dbReference>
<comment type="subcellular location">
    <subcellularLocation>
        <location evidence="1">Nucleus</location>
    </subcellularLocation>
</comment>
<dbReference type="Pfam" id="PF00752">
    <property type="entry name" value="XPG_N"/>
    <property type="match status" value="1"/>
</dbReference>
<evidence type="ECO:0000256" key="4">
    <source>
        <dbReference type="ARBA" id="ARBA00022763"/>
    </source>
</evidence>
<dbReference type="EMBL" id="GBXI01016829">
    <property type="protein sequence ID" value="JAC97462.1"/>
    <property type="molecule type" value="Transcribed_RNA"/>
</dbReference>
<comment type="similarity">
    <text evidence="2">Belongs to the XPG/RAD2 endonuclease family. XPG subfamily.</text>
</comment>
<evidence type="ECO:0000256" key="7">
    <source>
        <dbReference type="SAM" id="MobiDB-lite"/>
    </source>
</evidence>
<dbReference type="SUPFAM" id="SSF88723">
    <property type="entry name" value="PIN domain-like"/>
    <property type="match status" value="1"/>
</dbReference>
<dbReference type="InterPro" id="IPR019974">
    <property type="entry name" value="XPG_CS"/>
</dbReference>
<feature type="domain" description="XPG N-terminal" evidence="8">
    <location>
        <begin position="1"/>
        <end position="98"/>
    </location>
</feature>
<evidence type="ECO:0000256" key="6">
    <source>
        <dbReference type="ARBA" id="ARBA00023242"/>
    </source>
</evidence>
<dbReference type="PANTHER" id="PTHR16171:SF7">
    <property type="entry name" value="DNA REPAIR PROTEIN RAD2"/>
    <property type="match status" value="1"/>
</dbReference>
<feature type="compositionally biased region" description="Basic and acidic residues" evidence="7">
    <location>
        <begin position="142"/>
        <end position="153"/>
    </location>
</feature>
<dbReference type="GO" id="GO:0003697">
    <property type="term" value="F:single-stranded DNA binding"/>
    <property type="evidence" value="ECO:0007669"/>
    <property type="project" value="InterPro"/>
</dbReference>
<evidence type="ECO:0000259" key="8">
    <source>
        <dbReference type="SMART" id="SM00485"/>
    </source>
</evidence>
<gene>
    <name evidence="9" type="primary">ercc5_1</name>
    <name evidence="9" type="ORF">g.13866</name>
</gene>
<sequence>MGVTGLWKLVEPCGSPVPVETLEGKILAVDISIWLHQVVKGFQDSKGSLLPHAHLLGLFHRLCKLLYYRIRPVFVFDGCVPHLKRDTISRRQQQRSKLNNEADRIQALLLQSLAKERVVQQALGVNAELLMKSPSKRKNKSNKNENEKDDIFKLPDLPAGSDTKKDHYYKDSSTSSFSELSEEDCSFNDSNPWREYNANIQAIDVRSEHFKSLPPEVRHEILVDIKDTRKQSSWGRLHELPSSSNEFSTFQMKRLLKRRAVQESIEETEKEMGEQALTFTDLQNFFTEEGILDPENIPQNAKPVCSDEAVRFMLVRDLRKNLLREDKDKNKTTSISEKNDVNAEPSVSEKKDAPKSEEPAGSNKSLGKEYNTDLELAIALSMEDEAEPVYSKEDYEYNSNENLKLNRQQRNQLRNAAIGPARTYMIEYGGLNDEEVGGIMEKTQVEYDVENEECDIAKAIVASLNDITRT</sequence>
<evidence type="ECO:0000256" key="3">
    <source>
        <dbReference type="ARBA" id="ARBA00022759"/>
    </source>
</evidence>
<evidence type="ECO:0000256" key="5">
    <source>
        <dbReference type="ARBA" id="ARBA00023204"/>
    </source>
</evidence>
<dbReference type="InterPro" id="IPR029060">
    <property type="entry name" value="PIN-like_dom_sf"/>
</dbReference>
<evidence type="ECO:0000256" key="2">
    <source>
        <dbReference type="ARBA" id="ARBA00005283"/>
    </source>
</evidence>
<feature type="region of interest" description="Disordered" evidence="7">
    <location>
        <begin position="134"/>
        <end position="158"/>
    </location>
</feature>
<dbReference type="GO" id="GO:0005634">
    <property type="term" value="C:nucleus"/>
    <property type="evidence" value="ECO:0007669"/>
    <property type="project" value="UniProtKB-SubCell"/>
</dbReference>
<dbReference type="GO" id="GO:0016788">
    <property type="term" value="F:hydrolase activity, acting on ester bonds"/>
    <property type="evidence" value="ECO:0007669"/>
    <property type="project" value="InterPro"/>
</dbReference>
<feature type="compositionally biased region" description="Basic and acidic residues" evidence="7">
    <location>
        <begin position="327"/>
        <end position="358"/>
    </location>
</feature>
<protein>
    <submittedName>
        <fullName evidence="9">DNA repair protein complementing XP-G cells homolog</fullName>
    </submittedName>
</protein>
<keyword evidence="3" id="KW-0255">Endonuclease</keyword>
<dbReference type="InterPro" id="IPR006085">
    <property type="entry name" value="XPG_DNA_repair_N"/>
</dbReference>
<name>A0A0A1WGD4_ZEUCU</name>
<dbReference type="InterPro" id="IPR006084">
    <property type="entry name" value="XPG/Rad2"/>
</dbReference>
<evidence type="ECO:0000256" key="1">
    <source>
        <dbReference type="ARBA" id="ARBA00004123"/>
    </source>
</evidence>
<evidence type="ECO:0000313" key="9">
    <source>
        <dbReference type="EMBL" id="JAC97462.1"/>
    </source>
</evidence>
<keyword evidence="6" id="KW-0539">Nucleus</keyword>
<accession>A0A0A1WGD4</accession>
<organism evidence="9">
    <name type="scientific">Zeugodacus cucurbitae</name>
    <name type="common">Melon fruit fly</name>
    <name type="synonym">Bactrocera cucurbitae</name>
    <dbReference type="NCBI Taxonomy" id="28588"/>
    <lineage>
        <taxon>Eukaryota</taxon>
        <taxon>Metazoa</taxon>
        <taxon>Ecdysozoa</taxon>
        <taxon>Arthropoda</taxon>
        <taxon>Hexapoda</taxon>
        <taxon>Insecta</taxon>
        <taxon>Pterygota</taxon>
        <taxon>Neoptera</taxon>
        <taxon>Endopterygota</taxon>
        <taxon>Diptera</taxon>
        <taxon>Brachycera</taxon>
        <taxon>Muscomorpha</taxon>
        <taxon>Tephritoidea</taxon>
        <taxon>Tephritidae</taxon>
        <taxon>Zeugodacus</taxon>
        <taxon>Zeugodacus</taxon>
    </lineage>
</organism>
<feature type="region of interest" description="Disordered" evidence="7">
    <location>
        <begin position="327"/>
        <end position="368"/>
    </location>
</feature>
<reference evidence="9" key="2">
    <citation type="journal article" date="2015" name="Gigascience">
        <title>Reconstructing a comprehensive transcriptome assembly of a white-pupal translocated strain of the pest fruit fly Bactrocera cucurbitae.</title>
        <authorList>
            <person name="Sim S.B."/>
            <person name="Calla B."/>
            <person name="Hall B."/>
            <person name="DeRego T."/>
            <person name="Geib S.M."/>
        </authorList>
    </citation>
    <scope>NUCLEOTIDE SEQUENCE</scope>
</reference>
<reference evidence="9" key="1">
    <citation type="submission" date="2014-11" db="EMBL/GenBank/DDBJ databases">
        <authorList>
            <person name="Geib S."/>
        </authorList>
    </citation>
    <scope>NUCLEOTIDE SEQUENCE</scope>
</reference>
<dbReference type="PANTHER" id="PTHR16171">
    <property type="entry name" value="DNA REPAIR PROTEIN COMPLEMENTING XP-G CELLS-RELATED"/>
    <property type="match status" value="1"/>
</dbReference>
<dbReference type="InterPro" id="IPR001044">
    <property type="entry name" value="XPG/Rad2_eukaryotes"/>
</dbReference>
<keyword evidence="3" id="KW-0378">Hydrolase</keyword>
<dbReference type="AlphaFoldDB" id="A0A0A1WGD4"/>
<dbReference type="PRINTS" id="PR00853">
    <property type="entry name" value="XPGRADSUPER"/>
</dbReference>
<dbReference type="GO" id="GO:0006289">
    <property type="term" value="P:nucleotide-excision repair"/>
    <property type="evidence" value="ECO:0007669"/>
    <property type="project" value="InterPro"/>
</dbReference>
<keyword evidence="3" id="KW-0540">Nuclease</keyword>